<dbReference type="Proteomes" id="UP000461443">
    <property type="component" value="Unassembled WGS sequence"/>
</dbReference>
<feature type="binding site" evidence="5">
    <location>
        <position position="341"/>
    </location>
    <ligand>
        <name>pyridoxal 5'-phosphate</name>
        <dbReference type="ChEBI" id="CHEBI:597326"/>
        <note>ligand shared between dimeric partners</note>
    </ligand>
</feature>
<dbReference type="Gene3D" id="3.40.640.10">
    <property type="entry name" value="Type I PLP-dependent aspartate aminotransferase-like (Major domain)"/>
    <property type="match status" value="1"/>
</dbReference>
<dbReference type="EC" id="2.6.1.29" evidence="5"/>
<keyword evidence="3 5" id="KW-0808">Transferase</keyword>
<proteinExistence type="inferred from homology"/>
<comment type="catalytic activity">
    <reaction evidence="5">
        <text>putrescine + 2-oxoglutarate = 1-pyrroline + L-glutamate + H2O</text>
        <dbReference type="Rhea" id="RHEA:12268"/>
        <dbReference type="ChEBI" id="CHEBI:15377"/>
        <dbReference type="ChEBI" id="CHEBI:16810"/>
        <dbReference type="ChEBI" id="CHEBI:29985"/>
        <dbReference type="ChEBI" id="CHEBI:36781"/>
        <dbReference type="ChEBI" id="CHEBI:326268"/>
        <dbReference type="EC" id="2.6.1.82"/>
    </reaction>
</comment>
<comment type="caution">
    <text evidence="6">The sequence shown here is derived from an EMBL/GenBank/DDBJ whole genome shotgun (WGS) entry which is preliminary data.</text>
</comment>
<feature type="binding site" description="in other chain" evidence="5">
    <location>
        <position position="283"/>
    </location>
    <ligand>
        <name>pyridoxal 5'-phosphate</name>
        <dbReference type="ChEBI" id="CHEBI:597326"/>
        <note>ligand shared between dimeric partners</note>
    </ligand>
</feature>
<dbReference type="InterPro" id="IPR015424">
    <property type="entry name" value="PyrdxlP-dep_Trfase"/>
</dbReference>
<keyword evidence="7" id="KW-1185">Reference proteome</keyword>
<comment type="similarity">
    <text evidence="5">Belongs to the class-III pyridoxal-phosphate-dependent aminotransferase family. Putrescine aminotransferase subfamily.</text>
</comment>
<accession>A0A845SG40</accession>
<evidence type="ECO:0000256" key="2">
    <source>
        <dbReference type="ARBA" id="ARBA00022576"/>
    </source>
</evidence>
<dbReference type="GO" id="GO:0030170">
    <property type="term" value="F:pyridoxal phosphate binding"/>
    <property type="evidence" value="ECO:0007669"/>
    <property type="project" value="UniProtKB-UniRule"/>
</dbReference>
<comment type="pathway">
    <text evidence="5">Amine and polyamine degradation; putrescine degradation; 4-aminobutanal from putrescine (transaminase route): step 1/1.</text>
</comment>
<evidence type="ECO:0000313" key="7">
    <source>
        <dbReference type="Proteomes" id="UP000461443"/>
    </source>
</evidence>
<evidence type="ECO:0000256" key="3">
    <source>
        <dbReference type="ARBA" id="ARBA00022679"/>
    </source>
</evidence>
<dbReference type="GO" id="GO:0009447">
    <property type="term" value="P:putrescine catabolic process"/>
    <property type="evidence" value="ECO:0007669"/>
    <property type="project" value="UniProtKB-UniRule"/>
</dbReference>
<evidence type="ECO:0000256" key="4">
    <source>
        <dbReference type="ARBA" id="ARBA00022898"/>
    </source>
</evidence>
<feature type="binding site" description="in other chain" evidence="5">
    <location>
        <begin position="159"/>
        <end position="160"/>
    </location>
    <ligand>
        <name>pyridoxal 5'-phosphate</name>
        <dbReference type="ChEBI" id="CHEBI:597326"/>
        <note>ligand shared between dimeric partners</note>
    </ligand>
</feature>
<evidence type="ECO:0000256" key="5">
    <source>
        <dbReference type="HAMAP-Rule" id="MF_01276"/>
    </source>
</evidence>
<protein>
    <recommendedName>
        <fullName evidence="5">Putrescine aminotransferase</fullName>
        <shortName evidence="5">PAT</shortName>
        <shortName evidence="5">PATase</shortName>
        <ecNumber evidence="5">2.6.1.82</ecNumber>
    </recommendedName>
    <alternativeName>
        <fullName evidence="5">Cadaverine transaminase</fullName>
    </alternativeName>
    <alternativeName>
        <fullName evidence="5">Diamine transaminase</fullName>
        <ecNumber evidence="5">2.6.1.29</ecNumber>
    </alternativeName>
    <alternativeName>
        <fullName evidence="5">Putrescine transaminase</fullName>
    </alternativeName>
    <alternativeName>
        <fullName evidence="5">Putrescine--2-oxoglutaric acid transaminase</fullName>
    </alternativeName>
</protein>
<dbReference type="InterPro" id="IPR017747">
    <property type="entry name" value="Putrescine_aminotransferase"/>
</dbReference>
<gene>
    <name evidence="6" type="primary">ygjG</name>
    <name evidence="5" type="synonym">patA</name>
    <name evidence="6" type="ORF">GRH90_13815</name>
</gene>
<dbReference type="SUPFAM" id="SSF53383">
    <property type="entry name" value="PLP-dependent transferases"/>
    <property type="match status" value="1"/>
</dbReference>
<dbReference type="UniPathway" id="UPA00188">
    <property type="reaction ID" value="UER00290"/>
</dbReference>
<dbReference type="GO" id="GO:0042802">
    <property type="term" value="F:identical protein binding"/>
    <property type="evidence" value="ECO:0007669"/>
    <property type="project" value="TreeGrafter"/>
</dbReference>
<evidence type="ECO:0000256" key="1">
    <source>
        <dbReference type="ARBA" id="ARBA00001933"/>
    </source>
</evidence>
<dbReference type="NCBIfam" id="TIGR03372">
    <property type="entry name" value="putres_am_tran"/>
    <property type="match status" value="1"/>
</dbReference>
<dbReference type="CDD" id="cd00610">
    <property type="entry name" value="OAT_like"/>
    <property type="match status" value="1"/>
</dbReference>
<dbReference type="InterPro" id="IPR005814">
    <property type="entry name" value="Aminotrans_3"/>
</dbReference>
<comment type="cofactor">
    <cofactor evidence="1 5">
        <name>pyridoxal 5'-phosphate</name>
        <dbReference type="ChEBI" id="CHEBI:597326"/>
    </cofactor>
</comment>
<evidence type="ECO:0000313" key="6">
    <source>
        <dbReference type="EMBL" id="NDL63820.1"/>
    </source>
</evidence>
<dbReference type="Pfam" id="PF00202">
    <property type="entry name" value="Aminotran_3"/>
    <property type="match status" value="1"/>
</dbReference>
<reference evidence="6 7" key="1">
    <citation type="submission" date="2019-12" db="EMBL/GenBank/DDBJ databases">
        <authorList>
            <person name="Lee S.D."/>
        </authorList>
    </citation>
    <scope>NUCLEOTIDE SEQUENCE [LARGE SCALE GENOMIC DNA]</scope>
    <source>
        <strain evidence="6 7">SAP-6</strain>
    </source>
</reference>
<keyword evidence="4 5" id="KW-0663">Pyridoxal phosphate</keyword>
<dbReference type="HAMAP" id="MF_01276">
    <property type="entry name" value="Putres_aminotrans_3"/>
    <property type="match status" value="1"/>
</dbReference>
<comment type="catalytic activity">
    <reaction evidence="5">
        <text>cadaverine + 2-oxoglutarate = 5-aminopentanal + L-glutamate</text>
        <dbReference type="Rhea" id="RHEA:61624"/>
        <dbReference type="ChEBI" id="CHEBI:16810"/>
        <dbReference type="ChEBI" id="CHEBI:29985"/>
        <dbReference type="ChEBI" id="CHEBI:58384"/>
        <dbReference type="ChEBI" id="CHEBI:144896"/>
    </reaction>
</comment>
<comment type="function">
    <text evidence="5">Catalyzes the aminotransferase reaction from putrescine to 2-oxoglutarate, leading to glutamate and 4-aminobutanal, which spontaneously cyclizes to form 1-pyrroline. This is the first step in one of two pathways for putrescine degradation, where putrescine is converted into 4-aminobutanoate (gamma-aminobutyrate or GABA) via 4-aminobutanal. Also functions as a cadaverine transaminase in a a L-lysine degradation pathway to succinate that proceeds via cadaverine, glutarate and L-2-hydroxyglutarate.</text>
</comment>
<dbReference type="GO" id="GO:0019477">
    <property type="term" value="P:L-lysine catabolic process"/>
    <property type="evidence" value="ECO:0007669"/>
    <property type="project" value="UniProtKB-UniRule"/>
</dbReference>
<dbReference type="InterPro" id="IPR015422">
    <property type="entry name" value="PyrdxlP-dep_Trfase_small"/>
</dbReference>
<dbReference type="InterPro" id="IPR049704">
    <property type="entry name" value="Aminotrans_3_PPA_site"/>
</dbReference>
<name>A0A845SG40_9GAMM</name>
<dbReference type="GO" id="GO:0019161">
    <property type="term" value="F:diamine transaminase activity"/>
    <property type="evidence" value="ECO:0007669"/>
    <property type="project" value="UniProtKB-EC"/>
</dbReference>
<comment type="catalytic activity">
    <reaction evidence="5">
        <text>an alkane-alpha,omega-diamine + 2-oxoglutarate = an omega-aminoaldehyde + L-glutamate</text>
        <dbReference type="Rhea" id="RHEA:18217"/>
        <dbReference type="Rhea" id="RHEA-COMP:9766"/>
        <dbReference type="Rhea" id="RHEA-COMP:12750"/>
        <dbReference type="ChEBI" id="CHEBI:16810"/>
        <dbReference type="ChEBI" id="CHEBI:29985"/>
        <dbReference type="ChEBI" id="CHEBI:70977"/>
        <dbReference type="ChEBI" id="CHEBI:133427"/>
        <dbReference type="EC" id="2.6.1.29"/>
    </reaction>
</comment>
<dbReference type="Gene3D" id="3.90.1150.10">
    <property type="entry name" value="Aspartate Aminotransferase, domain 1"/>
    <property type="match status" value="1"/>
</dbReference>
<comment type="subunit">
    <text evidence="5">Homodimer.</text>
</comment>
<feature type="modified residue" description="N6-(pyridoxal phosphate)lysine" evidence="5">
    <location>
        <position position="309"/>
    </location>
</feature>
<dbReference type="AlphaFoldDB" id="A0A845SG40"/>
<dbReference type="EMBL" id="WUBS01000009">
    <property type="protein sequence ID" value="NDL63820.1"/>
    <property type="molecule type" value="Genomic_DNA"/>
</dbReference>
<dbReference type="PROSITE" id="PS00600">
    <property type="entry name" value="AA_TRANSFER_CLASS_3"/>
    <property type="match status" value="1"/>
</dbReference>
<keyword evidence="2 5" id="KW-0032">Aminotransferase</keyword>
<comment type="pathway">
    <text evidence="5">Amino-acid degradation.</text>
</comment>
<dbReference type="InterPro" id="IPR050103">
    <property type="entry name" value="Class-III_PLP-dep_AT"/>
</dbReference>
<dbReference type="NCBIfam" id="NF008570">
    <property type="entry name" value="PRK11522.1"/>
    <property type="match status" value="1"/>
</dbReference>
<dbReference type="GO" id="GO:0033094">
    <property type="term" value="F:putrescine--2-oxoglutarate transaminase activity"/>
    <property type="evidence" value="ECO:0007669"/>
    <property type="project" value="UniProtKB-UniRule"/>
</dbReference>
<dbReference type="FunFam" id="3.40.640.10:FF:000004">
    <property type="entry name" value="Acetylornithine aminotransferase"/>
    <property type="match status" value="1"/>
</dbReference>
<dbReference type="InterPro" id="IPR015421">
    <property type="entry name" value="PyrdxlP-dep_Trfase_major"/>
</dbReference>
<sequence length="494" mass="53372">MISPSKELILSRSTPMLTPLECTQQALKWIEKKTLTHDEMINLNKEVINNFKEYVNPGFLDYRKSVTVGGDYGAVEWRAGGLNTLLDTQGREYIDCLGGFGIFNVGHRNPKVLSAVENQMAKQPLHSQELLDPLRSMLAKTLAAVTPGRLKYSFFSNSGTESVEGALKLAKAYQTPRGKTTFIAATGAFHGKTLGALSATAKSTFRRPFMPMLQGFDHVPFGDIGAMRDRVYRCRSTGADVAAIILEPIQGEGGVIIPPAGYLTAVRALCDEVGALLILDEVQTGMGRTGKMFACEHEGVQPDILCLAKALGGGVMPIGATVATEEVFSVLFENPFLHTTTFGGNPLACAAALATINVLLSEDLPAQAALKGRFLLKGFVRLASAYPEFMVEARGRGLLQALEFRRNDIGYAFAQGMFQHQILVAGTLNNAKTIRIEPPLTISLDYCQQVLAVAERVLGRMRGKEPVHHKTPATVAQPQSHIQVPVAASTGLTA</sequence>
<dbReference type="PANTHER" id="PTHR11986">
    <property type="entry name" value="AMINOTRANSFERASE CLASS III"/>
    <property type="match status" value="1"/>
</dbReference>
<dbReference type="PANTHER" id="PTHR11986:SF112">
    <property type="entry name" value="PUTRESCINE AMINOTRANSFERASE"/>
    <property type="match status" value="1"/>
</dbReference>
<organism evidence="6 7">
    <name type="scientific">Acerihabitans arboris</name>
    <dbReference type="NCBI Taxonomy" id="2691583"/>
    <lineage>
        <taxon>Bacteria</taxon>
        <taxon>Pseudomonadati</taxon>
        <taxon>Pseudomonadota</taxon>
        <taxon>Gammaproteobacteria</taxon>
        <taxon>Enterobacterales</taxon>
        <taxon>Pectobacteriaceae</taxon>
        <taxon>Acerihabitans</taxon>
    </lineage>
</organism>
<dbReference type="EC" id="2.6.1.82" evidence="5"/>
<reference evidence="6 7" key="2">
    <citation type="submission" date="2020-02" db="EMBL/GenBank/DDBJ databases">
        <title>The new genus of Enterobacteriales.</title>
        <authorList>
            <person name="Kim I.S."/>
        </authorList>
    </citation>
    <scope>NUCLEOTIDE SEQUENCE [LARGE SCALE GENOMIC DNA]</scope>
    <source>
        <strain evidence="6 7">SAP-6</strain>
    </source>
</reference>